<dbReference type="SUPFAM" id="SSF55874">
    <property type="entry name" value="ATPase domain of HSP90 chaperone/DNA topoisomerase II/histidine kinase"/>
    <property type="match status" value="1"/>
</dbReference>
<evidence type="ECO:0000256" key="4">
    <source>
        <dbReference type="ARBA" id="ARBA00022553"/>
    </source>
</evidence>
<evidence type="ECO:0000259" key="13">
    <source>
        <dbReference type="PROSITE" id="PS50885"/>
    </source>
</evidence>
<dbReference type="InterPro" id="IPR003660">
    <property type="entry name" value="HAMP_dom"/>
</dbReference>
<proteinExistence type="predicted"/>
<dbReference type="InterPro" id="IPR005467">
    <property type="entry name" value="His_kinase_dom"/>
</dbReference>
<dbReference type="Gene3D" id="3.30.565.10">
    <property type="entry name" value="Histidine kinase-like ATPase, C-terminal domain"/>
    <property type="match status" value="1"/>
</dbReference>
<evidence type="ECO:0000259" key="12">
    <source>
        <dbReference type="PROSITE" id="PS50109"/>
    </source>
</evidence>
<dbReference type="EC" id="2.7.13.3" evidence="3"/>
<dbReference type="CDD" id="cd00082">
    <property type="entry name" value="HisKA"/>
    <property type="match status" value="1"/>
</dbReference>
<keyword evidence="4" id="KW-0597">Phosphoprotein</keyword>
<evidence type="ECO:0000256" key="3">
    <source>
        <dbReference type="ARBA" id="ARBA00012438"/>
    </source>
</evidence>
<comment type="subcellular location">
    <subcellularLocation>
        <location evidence="2">Membrane</location>
        <topology evidence="2">Multi-pass membrane protein</topology>
    </subcellularLocation>
</comment>
<dbReference type="EMBL" id="CP060715">
    <property type="protein sequence ID" value="QNN60866.1"/>
    <property type="molecule type" value="Genomic_DNA"/>
</dbReference>
<sequence>MSKLSKKLMIVVISILIISTTLTTILNISFSKKYYLHQKRKEITEISDSFITMLDHGESEEKAITTIEEANKVIIAEVQFDHDTEEETINQNIQQAFTEKGIGFQRYWLWDQDFELLTQGERQLRLYNQEKLNYSLLINYVPVGNSIFAITTIVPNIEDAFMISSGLLMVINILMTFVALLLISLFIRDITKPLKLFELFAQSLEDGSYEPIEIHTNDELEQVANSLNSMGEKLTESNNALSNKNKQMADLLEDVTHELKTPISLIRLYTQGIKDGIDDGSFLDTISDANDQMAKDIDRLLLMSKIDRDEIVLSSINISTQLEENINKVKIMNSQSQLEFKQNIEDNVYIKSHKDSLDTILLNLITNAVKYGTGEFIDILLNTQNDGVHFVISNQFQNDNLDLNKITQPYYVGEASRNKELSGTGLGLSLVSKMCETFGYSFKYWTHNNQIYFEIVIPHVT</sequence>
<accession>A0A7G9RZ41</accession>
<dbReference type="Proteomes" id="UP000515928">
    <property type="component" value="Chromosome"/>
</dbReference>
<organism evidence="14 15">
    <name type="scientific">Erysipelothrix inopinata</name>
    <dbReference type="NCBI Taxonomy" id="225084"/>
    <lineage>
        <taxon>Bacteria</taxon>
        <taxon>Bacillati</taxon>
        <taxon>Bacillota</taxon>
        <taxon>Erysipelotrichia</taxon>
        <taxon>Erysipelotrichales</taxon>
        <taxon>Erysipelotrichaceae</taxon>
        <taxon>Erysipelothrix</taxon>
    </lineage>
</organism>
<feature type="domain" description="HAMP" evidence="13">
    <location>
        <begin position="188"/>
        <end position="239"/>
    </location>
</feature>
<dbReference type="InterPro" id="IPR003594">
    <property type="entry name" value="HATPase_dom"/>
</dbReference>
<dbReference type="PROSITE" id="PS50885">
    <property type="entry name" value="HAMP"/>
    <property type="match status" value="1"/>
</dbReference>
<keyword evidence="7 14" id="KW-0418">Kinase</keyword>
<dbReference type="Gene3D" id="6.10.340.10">
    <property type="match status" value="1"/>
</dbReference>
<dbReference type="Pfam" id="PF00672">
    <property type="entry name" value="HAMP"/>
    <property type="match status" value="1"/>
</dbReference>
<evidence type="ECO:0000256" key="2">
    <source>
        <dbReference type="ARBA" id="ARBA00004141"/>
    </source>
</evidence>
<dbReference type="PROSITE" id="PS50109">
    <property type="entry name" value="HIS_KIN"/>
    <property type="match status" value="1"/>
</dbReference>
<dbReference type="InterPro" id="IPR003661">
    <property type="entry name" value="HisK_dim/P_dom"/>
</dbReference>
<dbReference type="GO" id="GO:0000155">
    <property type="term" value="F:phosphorelay sensor kinase activity"/>
    <property type="evidence" value="ECO:0007669"/>
    <property type="project" value="InterPro"/>
</dbReference>
<evidence type="ECO:0000256" key="6">
    <source>
        <dbReference type="ARBA" id="ARBA00022692"/>
    </source>
</evidence>
<dbReference type="Pfam" id="PF00512">
    <property type="entry name" value="HisKA"/>
    <property type="match status" value="1"/>
</dbReference>
<dbReference type="PANTHER" id="PTHR45528">
    <property type="entry name" value="SENSOR HISTIDINE KINASE CPXA"/>
    <property type="match status" value="1"/>
</dbReference>
<keyword evidence="8 11" id="KW-1133">Transmembrane helix</keyword>
<dbReference type="InterPro" id="IPR036890">
    <property type="entry name" value="HATPase_C_sf"/>
</dbReference>
<keyword evidence="10 11" id="KW-0472">Membrane</keyword>
<dbReference type="RefSeq" id="WP_187533987.1">
    <property type="nucleotide sequence ID" value="NZ_CBCSHU010000025.1"/>
</dbReference>
<evidence type="ECO:0000256" key="9">
    <source>
        <dbReference type="ARBA" id="ARBA00023012"/>
    </source>
</evidence>
<reference evidence="14 15" key="1">
    <citation type="submission" date="2020-08" db="EMBL/GenBank/DDBJ databases">
        <title>Genome sequence of Erysipelothrix inopinata DSM 15511T.</title>
        <authorList>
            <person name="Hyun D.-W."/>
            <person name="Bae J.-W."/>
        </authorList>
    </citation>
    <scope>NUCLEOTIDE SEQUENCE [LARGE SCALE GENOMIC DNA]</scope>
    <source>
        <strain evidence="14 15">DSM 15511</strain>
    </source>
</reference>
<evidence type="ECO:0000256" key="1">
    <source>
        <dbReference type="ARBA" id="ARBA00000085"/>
    </source>
</evidence>
<feature type="transmembrane region" description="Helical" evidence="11">
    <location>
        <begin position="160"/>
        <end position="187"/>
    </location>
</feature>
<dbReference type="Pfam" id="PF02518">
    <property type="entry name" value="HATPase_c"/>
    <property type="match status" value="1"/>
</dbReference>
<dbReference type="SMART" id="SM00388">
    <property type="entry name" value="HisKA"/>
    <property type="match status" value="1"/>
</dbReference>
<dbReference type="SUPFAM" id="SSF47384">
    <property type="entry name" value="Homodimeric domain of signal transducing histidine kinase"/>
    <property type="match status" value="1"/>
</dbReference>
<keyword evidence="6 11" id="KW-0812">Transmembrane</keyword>
<evidence type="ECO:0000256" key="5">
    <source>
        <dbReference type="ARBA" id="ARBA00022679"/>
    </source>
</evidence>
<dbReference type="PANTHER" id="PTHR45528:SF9">
    <property type="entry name" value="SENSOR HISTIDINE KINASE YBDK"/>
    <property type="match status" value="1"/>
</dbReference>
<dbReference type="GO" id="GO:0016020">
    <property type="term" value="C:membrane"/>
    <property type="evidence" value="ECO:0007669"/>
    <property type="project" value="UniProtKB-SubCell"/>
</dbReference>
<comment type="catalytic activity">
    <reaction evidence="1">
        <text>ATP + protein L-histidine = ADP + protein N-phospho-L-histidine.</text>
        <dbReference type="EC" id="2.7.13.3"/>
    </reaction>
</comment>
<dbReference type="InterPro" id="IPR036097">
    <property type="entry name" value="HisK_dim/P_sf"/>
</dbReference>
<dbReference type="AlphaFoldDB" id="A0A7G9RZ41"/>
<evidence type="ECO:0000256" key="7">
    <source>
        <dbReference type="ARBA" id="ARBA00022777"/>
    </source>
</evidence>
<evidence type="ECO:0000256" key="8">
    <source>
        <dbReference type="ARBA" id="ARBA00022989"/>
    </source>
</evidence>
<gene>
    <name evidence="14" type="ORF">H9L01_00360</name>
</gene>
<evidence type="ECO:0000313" key="15">
    <source>
        <dbReference type="Proteomes" id="UP000515928"/>
    </source>
</evidence>
<keyword evidence="5" id="KW-0808">Transferase</keyword>
<keyword evidence="9" id="KW-0902">Two-component regulatory system</keyword>
<feature type="transmembrane region" description="Helical" evidence="11">
    <location>
        <begin position="132"/>
        <end position="154"/>
    </location>
</feature>
<dbReference type="Gene3D" id="1.10.287.130">
    <property type="match status" value="1"/>
</dbReference>
<dbReference type="KEGG" id="eio:H9L01_00360"/>
<dbReference type="InterPro" id="IPR050398">
    <property type="entry name" value="HssS/ArlS-like"/>
</dbReference>
<evidence type="ECO:0000256" key="11">
    <source>
        <dbReference type="SAM" id="Phobius"/>
    </source>
</evidence>
<protein>
    <recommendedName>
        <fullName evidence="3">histidine kinase</fullName>
        <ecNumber evidence="3">2.7.13.3</ecNumber>
    </recommendedName>
</protein>
<dbReference type="CDD" id="cd06225">
    <property type="entry name" value="HAMP"/>
    <property type="match status" value="1"/>
</dbReference>
<evidence type="ECO:0000256" key="10">
    <source>
        <dbReference type="ARBA" id="ARBA00023136"/>
    </source>
</evidence>
<feature type="domain" description="Histidine kinase" evidence="12">
    <location>
        <begin position="254"/>
        <end position="461"/>
    </location>
</feature>
<evidence type="ECO:0000313" key="14">
    <source>
        <dbReference type="EMBL" id="QNN60866.1"/>
    </source>
</evidence>
<name>A0A7G9RZ41_9FIRM</name>
<keyword evidence="15" id="KW-1185">Reference proteome</keyword>
<feature type="transmembrane region" description="Helical" evidence="11">
    <location>
        <begin position="6"/>
        <end position="30"/>
    </location>
</feature>